<dbReference type="OrthoDB" id="4823586at2"/>
<dbReference type="Gene3D" id="3.30.530.20">
    <property type="match status" value="1"/>
</dbReference>
<proteinExistence type="predicted"/>
<keyword evidence="2" id="KW-1185">Reference proteome</keyword>
<dbReference type="Proteomes" id="UP000245166">
    <property type="component" value="Unassembled WGS sequence"/>
</dbReference>
<gene>
    <name evidence="1" type="ORF">C8046_16145</name>
</gene>
<reference evidence="1 2" key="1">
    <citation type="submission" date="2018-03" db="EMBL/GenBank/DDBJ databases">
        <title>Genome assembly of novel Miniimonas species PCH200.</title>
        <authorList>
            <person name="Thakur V."/>
            <person name="Kumar V."/>
            <person name="Singh D."/>
        </authorList>
    </citation>
    <scope>NUCLEOTIDE SEQUENCE [LARGE SCALE GENOMIC DNA]</scope>
    <source>
        <strain evidence="1 2">PCH200</strain>
    </source>
</reference>
<organism evidence="1 2">
    <name type="scientific">Serinibacter arcticus</name>
    <dbReference type="NCBI Taxonomy" id="1655435"/>
    <lineage>
        <taxon>Bacteria</taxon>
        <taxon>Bacillati</taxon>
        <taxon>Actinomycetota</taxon>
        <taxon>Actinomycetes</taxon>
        <taxon>Micrococcales</taxon>
        <taxon>Beutenbergiaceae</taxon>
        <taxon>Serinibacter</taxon>
    </lineage>
</organism>
<dbReference type="EMBL" id="PYHR01000002">
    <property type="protein sequence ID" value="PWD51949.1"/>
    <property type="molecule type" value="Genomic_DNA"/>
</dbReference>
<dbReference type="InterPro" id="IPR023393">
    <property type="entry name" value="START-like_dom_sf"/>
</dbReference>
<evidence type="ECO:0000313" key="1">
    <source>
        <dbReference type="EMBL" id="PWD51949.1"/>
    </source>
</evidence>
<evidence type="ECO:0000313" key="2">
    <source>
        <dbReference type="Proteomes" id="UP000245166"/>
    </source>
</evidence>
<protein>
    <recommendedName>
        <fullName evidence="3">Polyketide cyclase / dehydrase and lipid transport</fullName>
    </recommendedName>
</protein>
<dbReference type="SUPFAM" id="SSF55961">
    <property type="entry name" value="Bet v1-like"/>
    <property type="match status" value="1"/>
</dbReference>
<accession>A0A2U1ZY89</accession>
<name>A0A2U1ZY89_9MICO</name>
<dbReference type="RefSeq" id="WP_109230332.1">
    <property type="nucleotide sequence ID" value="NZ_PYHR01000002.1"/>
</dbReference>
<dbReference type="AlphaFoldDB" id="A0A2U1ZY89"/>
<sequence>MTAWTTARRRVAAPLATTFAVLTDLRRHAGAFPFTTVAAPPPPARTGDRYEAVSLGFVRDVMVLDRLATSGSGARRAVYHKVDGVFRGTVVLTAAPVDDGSATDVTWAYDVRLAVGPAALTRPLATVSCALVARLALRHLAQLAVQDAASA</sequence>
<comment type="caution">
    <text evidence="1">The sequence shown here is derived from an EMBL/GenBank/DDBJ whole genome shotgun (WGS) entry which is preliminary data.</text>
</comment>
<evidence type="ECO:0008006" key="3">
    <source>
        <dbReference type="Google" id="ProtNLM"/>
    </source>
</evidence>